<keyword evidence="2" id="KW-1185">Reference proteome</keyword>
<dbReference type="AlphaFoldDB" id="A0AB34IVK7"/>
<proteinExistence type="predicted"/>
<reference evidence="1 2" key="1">
    <citation type="journal article" date="2024" name="Science">
        <title>Giant polyketide synthase enzymes in the biosynthesis of giant marine polyether toxins.</title>
        <authorList>
            <person name="Fallon T.R."/>
            <person name="Shende V.V."/>
            <person name="Wierzbicki I.H."/>
            <person name="Pendleton A.L."/>
            <person name="Watervoot N.F."/>
            <person name="Auber R.P."/>
            <person name="Gonzalez D.J."/>
            <person name="Wisecaver J.H."/>
            <person name="Moore B.S."/>
        </authorList>
    </citation>
    <scope>NUCLEOTIDE SEQUENCE [LARGE SCALE GENOMIC DNA]</scope>
    <source>
        <strain evidence="1 2">12B1</strain>
    </source>
</reference>
<accession>A0AB34IVK7</accession>
<name>A0AB34IVK7_PRYPA</name>
<gene>
    <name evidence="1" type="ORF">AB1Y20_007684</name>
</gene>
<evidence type="ECO:0000313" key="1">
    <source>
        <dbReference type="EMBL" id="KAL1508091.1"/>
    </source>
</evidence>
<comment type="caution">
    <text evidence="1">The sequence shown here is derived from an EMBL/GenBank/DDBJ whole genome shotgun (WGS) entry which is preliminary data.</text>
</comment>
<sequence>MRLSRAATRHGRWNPDESRLQWHGCTKEQWEQSRCKKDEYAKPALPRSGQPSPIFSYGCCLAGAPVKSKNFRCLHPVAGPNEKILPCGEAFDYPEATNVWNGHFKSKHKATFDAEQKARAVKAFISVPGTSKRGGDGGWFHTSDKRAALAMQIYAVVWFVMPAKQATSLTTAPIPHGPYHAATQVCWYSHLFGDVAQSSIQILHNAP</sequence>
<organism evidence="1 2">
    <name type="scientific">Prymnesium parvum</name>
    <name type="common">Toxic golden alga</name>
    <dbReference type="NCBI Taxonomy" id="97485"/>
    <lineage>
        <taxon>Eukaryota</taxon>
        <taxon>Haptista</taxon>
        <taxon>Haptophyta</taxon>
        <taxon>Prymnesiophyceae</taxon>
        <taxon>Prymnesiales</taxon>
        <taxon>Prymnesiaceae</taxon>
        <taxon>Prymnesium</taxon>
    </lineage>
</organism>
<protein>
    <submittedName>
        <fullName evidence="1">Uncharacterized protein</fullName>
    </submittedName>
</protein>
<dbReference type="EMBL" id="JBGBPQ010000017">
    <property type="protein sequence ID" value="KAL1508091.1"/>
    <property type="molecule type" value="Genomic_DNA"/>
</dbReference>
<dbReference type="Proteomes" id="UP001515480">
    <property type="component" value="Unassembled WGS sequence"/>
</dbReference>
<evidence type="ECO:0000313" key="2">
    <source>
        <dbReference type="Proteomes" id="UP001515480"/>
    </source>
</evidence>